<dbReference type="Ensembl" id="ENSCINT00000033189.1">
    <property type="protein sequence ID" value="ENSCINP00000033509.1"/>
    <property type="gene ID" value="ENSCING00000023805.1"/>
</dbReference>
<dbReference type="Proteomes" id="UP000008144">
    <property type="component" value="Chromosome 11"/>
</dbReference>
<dbReference type="AlphaFoldDB" id="H2XV25"/>
<evidence type="ECO:0000313" key="2">
    <source>
        <dbReference type="Proteomes" id="UP000008144"/>
    </source>
</evidence>
<dbReference type="EMBL" id="EAAA01000659">
    <property type="status" value="NOT_ANNOTATED_CDS"/>
    <property type="molecule type" value="Genomic_DNA"/>
</dbReference>
<organism evidence="1 2">
    <name type="scientific">Ciona intestinalis</name>
    <name type="common">Transparent sea squirt</name>
    <name type="synonym">Ascidia intestinalis</name>
    <dbReference type="NCBI Taxonomy" id="7719"/>
    <lineage>
        <taxon>Eukaryota</taxon>
        <taxon>Metazoa</taxon>
        <taxon>Chordata</taxon>
        <taxon>Tunicata</taxon>
        <taxon>Ascidiacea</taxon>
        <taxon>Phlebobranchia</taxon>
        <taxon>Cionidae</taxon>
        <taxon>Ciona</taxon>
    </lineage>
</organism>
<dbReference type="GO" id="GO:0004674">
    <property type="term" value="F:protein serine/threonine kinase activity"/>
    <property type="evidence" value="ECO:0007669"/>
    <property type="project" value="InterPro"/>
</dbReference>
<protein>
    <submittedName>
        <fullName evidence="1">Uncharacterized protein</fullName>
    </submittedName>
</protein>
<accession>H2XV25</accession>
<dbReference type="InParanoid" id="H2XV25"/>
<dbReference type="STRING" id="7719.ENSCINP00000033509"/>
<proteinExistence type="predicted"/>
<dbReference type="OMA" id="CDASFGW"/>
<evidence type="ECO:0000313" key="1">
    <source>
        <dbReference type="Ensembl" id="ENSCINP00000033509.1"/>
    </source>
</evidence>
<reference evidence="1" key="4">
    <citation type="submission" date="2025-09" db="UniProtKB">
        <authorList>
            <consortium name="Ensembl"/>
        </authorList>
    </citation>
    <scope>IDENTIFICATION</scope>
</reference>
<dbReference type="Pfam" id="PF15785">
    <property type="entry name" value="SMG1"/>
    <property type="match status" value="1"/>
</dbReference>
<dbReference type="InterPro" id="IPR016024">
    <property type="entry name" value="ARM-type_fold"/>
</dbReference>
<reference evidence="1" key="2">
    <citation type="journal article" date="2008" name="Genome Biol.">
        <title>Improved genome assembly and evidence-based global gene model set for the chordate Ciona intestinalis: new insight into intron and operon populations.</title>
        <authorList>
            <person name="Satou Y."/>
            <person name="Mineta K."/>
            <person name="Ogasawara M."/>
            <person name="Sasakura Y."/>
            <person name="Shoguchi E."/>
            <person name="Ueno K."/>
            <person name="Yamada L."/>
            <person name="Matsumoto J."/>
            <person name="Wasserscheid J."/>
            <person name="Dewar K."/>
            <person name="Wiley G.B."/>
            <person name="Macmil S.L."/>
            <person name="Roe B.A."/>
            <person name="Zeller R.W."/>
            <person name="Hastings K.E."/>
            <person name="Lemaire P."/>
            <person name="Lindquist E."/>
            <person name="Endo T."/>
            <person name="Hotta K."/>
            <person name="Inaba K."/>
        </authorList>
    </citation>
    <scope>NUCLEOTIDE SEQUENCE [LARGE SCALE GENOMIC DNA]</scope>
    <source>
        <strain evidence="1">wild type</strain>
    </source>
</reference>
<keyword evidence="2" id="KW-1185">Reference proteome</keyword>
<dbReference type="GeneTree" id="ENSGT00940000154776"/>
<dbReference type="HOGENOM" id="CLU_420693_0_0_1"/>
<dbReference type="SUPFAM" id="SSF48371">
    <property type="entry name" value="ARM repeat"/>
    <property type="match status" value="1"/>
</dbReference>
<reference evidence="1" key="3">
    <citation type="submission" date="2025-08" db="UniProtKB">
        <authorList>
            <consortium name="Ensembl"/>
        </authorList>
    </citation>
    <scope>IDENTIFICATION</scope>
</reference>
<name>H2XV25_CIOIN</name>
<dbReference type="InterPro" id="IPR031559">
    <property type="entry name" value="SMG1"/>
</dbReference>
<dbReference type="GO" id="GO:0000184">
    <property type="term" value="P:nuclear-transcribed mRNA catabolic process, nonsense-mediated decay"/>
    <property type="evidence" value="ECO:0007669"/>
    <property type="project" value="InterPro"/>
</dbReference>
<sequence length="652" mass="73430">MRHFRDRNFHTSSHSDDASLWNLIQRVCRREDDKERRILAASHLLEFISKTENKNLISRSLDQILNALIDVFFERSGVDLQKDVANIIGRIGQFVSADPYPFFQWMLRQFQSIANDNVRNYLLESLNKLLELDMEERKYGKVIGLLMDQLQQVLENLDSPTHLPLCINPLVIIAVNYPQAFAKHFRDTVDILVGWHIDHTQSMSLTLFASESLIKLHVHWLTDLQFSLTLLSQFLEDMEAYAEDFHKLQNGDVTDDGTINDESCLPKMAALMRVFSTVLRSIGPVFHASNGPPITEAFILETLQRVIVCTQLTGDASLAVTRAADECARLLLGAVQWRGEDMLSESLLTYAVHAVERSRSEPRLLLVLDFITVMVQEVGSALPAWFIQGLLGPSSRLLPLKHSRNPLLTSELLALYQACLAVKSVPLLQTAYKHVTGELQHAINGLLEIHGEDDPTDPHDNHDDIIMVDGNHEERLLKTAMFDVVALLEVADARNSLIGMYALSPSIFEFLHSGLDLVHKHLSMLHPALQYSILHVMYSHCQRHKNFVSSFLGGSPAPTNDPGAGGSTSFIDNVNTATHLHFPSILDTVRKLMLEKSTSPDARTLLLHWTEDILERLKTNKDPVIFNLKQFIDLMQAVAVVGRCVAIMCILP</sequence>
<reference evidence="2" key="1">
    <citation type="journal article" date="2002" name="Science">
        <title>The draft genome of Ciona intestinalis: insights into chordate and vertebrate origins.</title>
        <authorList>
            <person name="Dehal P."/>
            <person name="Satou Y."/>
            <person name="Campbell R.K."/>
            <person name="Chapman J."/>
            <person name="Degnan B."/>
            <person name="De Tomaso A."/>
            <person name="Davidson B."/>
            <person name="Di Gregorio A."/>
            <person name="Gelpke M."/>
            <person name="Goodstein D.M."/>
            <person name="Harafuji N."/>
            <person name="Hastings K.E."/>
            <person name="Ho I."/>
            <person name="Hotta K."/>
            <person name="Huang W."/>
            <person name="Kawashima T."/>
            <person name="Lemaire P."/>
            <person name="Martinez D."/>
            <person name="Meinertzhagen I.A."/>
            <person name="Necula S."/>
            <person name="Nonaka M."/>
            <person name="Putnam N."/>
            <person name="Rash S."/>
            <person name="Saiga H."/>
            <person name="Satake M."/>
            <person name="Terry A."/>
            <person name="Yamada L."/>
            <person name="Wang H.G."/>
            <person name="Awazu S."/>
            <person name="Azumi K."/>
            <person name="Boore J."/>
            <person name="Branno M."/>
            <person name="Chin-Bow S."/>
            <person name="DeSantis R."/>
            <person name="Doyle S."/>
            <person name="Francino P."/>
            <person name="Keys D.N."/>
            <person name="Haga S."/>
            <person name="Hayashi H."/>
            <person name="Hino K."/>
            <person name="Imai K.S."/>
            <person name="Inaba K."/>
            <person name="Kano S."/>
            <person name="Kobayashi K."/>
            <person name="Kobayashi M."/>
            <person name="Lee B.I."/>
            <person name="Makabe K.W."/>
            <person name="Manohar C."/>
            <person name="Matassi G."/>
            <person name="Medina M."/>
            <person name="Mochizuki Y."/>
            <person name="Mount S."/>
            <person name="Morishita T."/>
            <person name="Miura S."/>
            <person name="Nakayama A."/>
            <person name="Nishizaka S."/>
            <person name="Nomoto H."/>
            <person name="Ohta F."/>
            <person name="Oishi K."/>
            <person name="Rigoutsos I."/>
            <person name="Sano M."/>
            <person name="Sasaki A."/>
            <person name="Sasakura Y."/>
            <person name="Shoguchi E."/>
            <person name="Shin-i T."/>
            <person name="Spagnuolo A."/>
            <person name="Stainier D."/>
            <person name="Suzuki M.M."/>
            <person name="Tassy O."/>
            <person name="Takatori N."/>
            <person name="Tokuoka M."/>
            <person name="Yagi K."/>
            <person name="Yoshizaki F."/>
            <person name="Wada S."/>
            <person name="Zhang C."/>
            <person name="Hyatt P.D."/>
            <person name="Larimer F."/>
            <person name="Detter C."/>
            <person name="Doggett N."/>
            <person name="Glavina T."/>
            <person name="Hawkins T."/>
            <person name="Richardson P."/>
            <person name="Lucas S."/>
            <person name="Kohara Y."/>
            <person name="Levine M."/>
            <person name="Satoh N."/>
            <person name="Rokhsar D.S."/>
        </authorList>
    </citation>
    <scope>NUCLEOTIDE SEQUENCE [LARGE SCALE GENOMIC DNA]</scope>
</reference>